<reference evidence="2" key="3">
    <citation type="journal article" date="2017" name="Nature">
        <title>Genome sequence of the progenitor of the wheat D genome Aegilops tauschii.</title>
        <authorList>
            <person name="Luo M.C."/>
            <person name="Gu Y.Q."/>
            <person name="Puiu D."/>
            <person name="Wang H."/>
            <person name="Twardziok S.O."/>
            <person name="Deal K.R."/>
            <person name="Huo N."/>
            <person name="Zhu T."/>
            <person name="Wang L."/>
            <person name="Wang Y."/>
            <person name="McGuire P.E."/>
            <person name="Liu S."/>
            <person name="Long H."/>
            <person name="Ramasamy R.K."/>
            <person name="Rodriguez J.C."/>
            <person name="Van S.L."/>
            <person name="Yuan L."/>
            <person name="Wang Z."/>
            <person name="Xia Z."/>
            <person name="Xiao L."/>
            <person name="Anderson O.D."/>
            <person name="Ouyang S."/>
            <person name="Liang Y."/>
            <person name="Zimin A.V."/>
            <person name="Pertea G."/>
            <person name="Qi P."/>
            <person name="Bennetzen J.L."/>
            <person name="Dai X."/>
            <person name="Dawson M.W."/>
            <person name="Muller H.G."/>
            <person name="Kugler K."/>
            <person name="Rivarola-Duarte L."/>
            <person name="Spannagl M."/>
            <person name="Mayer K.F.X."/>
            <person name="Lu F.H."/>
            <person name="Bevan M.W."/>
            <person name="Leroy P."/>
            <person name="Li P."/>
            <person name="You F.M."/>
            <person name="Sun Q."/>
            <person name="Liu Z."/>
            <person name="Lyons E."/>
            <person name="Wicker T."/>
            <person name="Salzberg S.L."/>
            <person name="Devos K.M."/>
            <person name="Dvorak J."/>
        </authorList>
    </citation>
    <scope>NUCLEOTIDE SEQUENCE [LARGE SCALE GENOMIC DNA]</scope>
    <source>
        <strain evidence="2">cv. AL8/78</strain>
    </source>
</reference>
<keyword evidence="3" id="KW-1185">Reference proteome</keyword>
<sequence length="89" mass="8766">MALAPRSSLSSLVLLMSHGKPQLSAFFSSAATTASPVATAVKPPAAPAGGSPAIDPPAAAGRNAFIEPESEGSCHTLGHETDKISPGAT</sequence>
<dbReference type="Proteomes" id="UP000015105">
    <property type="component" value="Chromosome 7D"/>
</dbReference>
<reference evidence="3" key="2">
    <citation type="journal article" date="2017" name="Nat. Plants">
        <title>The Aegilops tauschii genome reveals multiple impacts of transposons.</title>
        <authorList>
            <person name="Zhao G."/>
            <person name="Zou C."/>
            <person name="Li K."/>
            <person name="Wang K."/>
            <person name="Li T."/>
            <person name="Gao L."/>
            <person name="Zhang X."/>
            <person name="Wang H."/>
            <person name="Yang Z."/>
            <person name="Liu X."/>
            <person name="Jiang W."/>
            <person name="Mao L."/>
            <person name="Kong X."/>
            <person name="Jiao Y."/>
            <person name="Jia J."/>
        </authorList>
    </citation>
    <scope>NUCLEOTIDE SEQUENCE [LARGE SCALE GENOMIC DNA]</scope>
    <source>
        <strain evidence="3">cv. AL8/78</strain>
    </source>
</reference>
<organism evidence="2 3">
    <name type="scientific">Aegilops tauschii subsp. strangulata</name>
    <name type="common">Goatgrass</name>
    <dbReference type="NCBI Taxonomy" id="200361"/>
    <lineage>
        <taxon>Eukaryota</taxon>
        <taxon>Viridiplantae</taxon>
        <taxon>Streptophyta</taxon>
        <taxon>Embryophyta</taxon>
        <taxon>Tracheophyta</taxon>
        <taxon>Spermatophyta</taxon>
        <taxon>Magnoliopsida</taxon>
        <taxon>Liliopsida</taxon>
        <taxon>Poales</taxon>
        <taxon>Poaceae</taxon>
        <taxon>BOP clade</taxon>
        <taxon>Pooideae</taxon>
        <taxon>Triticodae</taxon>
        <taxon>Triticeae</taxon>
        <taxon>Triticinae</taxon>
        <taxon>Aegilops</taxon>
    </lineage>
</organism>
<protein>
    <submittedName>
        <fullName evidence="2">Uncharacterized protein</fullName>
    </submittedName>
</protein>
<proteinExistence type="predicted"/>
<reference evidence="3" key="1">
    <citation type="journal article" date="2014" name="Science">
        <title>Ancient hybridizations among the ancestral genomes of bread wheat.</title>
        <authorList>
            <consortium name="International Wheat Genome Sequencing Consortium,"/>
            <person name="Marcussen T."/>
            <person name="Sandve S.R."/>
            <person name="Heier L."/>
            <person name="Spannagl M."/>
            <person name="Pfeifer M."/>
            <person name="Jakobsen K.S."/>
            <person name="Wulff B.B."/>
            <person name="Steuernagel B."/>
            <person name="Mayer K.F."/>
            <person name="Olsen O.A."/>
        </authorList>
    </citation>
    <scope>NUCLEOTIDE SEQUENCE [LARGE SCALE GENOMIC DNA]</scope>
    <source>
        <strain evidence="3">cv. AL8/78</strain>
    </source>
</reference>
<feature type="region of interest" description="Disordered" evidence="1">
    <location>
        <begin position="40"/>
        <end position="89"/>
    </location>
</feature>
<name>A0A453SC10_AEGTS</name>
<dbReference type="AlphaFoldDB" id="A0A453SC10"/>
<reference evidence="2" key="5">
    <citation type="journal article" date="2021" name="G3 (Bethesda)">
        <title>Aegilops tauschii genome assembly Aet v5.0 features greater sequence contiguity and improved annotation.</title>
        <authorList>
            <person name="Wang L."/>
            <person name="Zhu T."/>
            <person name="Rodriguez J.C."/>
            <person name="Deal K.R."/>
            <person name="Dubcovsky J."/>
            <person name="McGuire P.E."/>
            <person name="Lux T."/>
            <person name="Spannagl M."/>
            <person name="Mayer K.F.X."/>
            <person name="Baldrich P."/>
            <person name="Meyers B.C."/>
            <person name="Huo N."/>
            <person name="Gu Y.Q."/>
            <person name="Zhou H."/>
            <person name="Devos K.M."/>
            <person name="Bennetzen J.L."/>
            <person name="Unver T."/>
            <person name="Budak H."/>
            <person name="Gulick P.J."/>
            <person name="Galiba G."/>
            <person name="Kalapos B."/>
            <person name="Nelson D.R."/>
            <person name="Li P."/>
            <person name="You F.M."/>
            <person name="Luo M.C."/>
            <person name="Dvorak J."/>
        </authorList>
    </citation>
    <scope>NUCLEOTIDE SEQUENCE [LARGE SCALE GENOMIC DNA]</scope>
    <source>
        <strain evidence="2">cv. AL8/78</strain>
    </source>
</reference>
<dbReference type="Gramene" id="AET7Gv20886400.2">
    <property type="protein sequence ID" value="AET7Gv20886400.2"/>
    <property type="gene ID" value="AET7Gv20886400"/>
</dbReference>
<reference evidence="2" key="4">
    <citation type="submission" date="2019-03" db="UniProtKB">
        <authorList>
            <consortium name="EnsemblPlants"/>
        </authorList>
    </citation>
    <scope>IDENTIFICATION</scope>
</reference>
<evidence type="ECO:0000313" key="2">
    <source>
        <dbReference type="EnsemblPlants" id="AET7Gv20886400.2"/>
    </source>
</evidence>
<feature type="compositionally biased region" description="Low complexity" evidence="1">
    <location>
        <begin position="40"/>
        <end position="61"/>
    </location>
</feature>
<evidence type="ECO:0000313" key="3">
    <source>
        <dbReference type="Proteomes" id="UP000015105"/>
    </source>
</evidence>
<evidence type="ECO:0000256" key="1">
    <source>
        <dbReference type="SAM" id="MobiDB-lite"/>
    </source>
</evidence>
<accession>A0A453SC10</accession>
<dbReference type="EnsemblPlants" id="AET7Gv20886400.2">
    <property type="protein sequence ID" value="AET7Gv20886400.2"/>
    <property type="gene ID" value="AET7Gv20886400"/>
</dbReference>